<keyword evidence="2" id="KW-0507">mRNA processing</keyword>
<evidence type="ECO:0000256" key="3">
    <source>
        <dbReference type="ARBA" id="ARBA00022741"/>
    </source>
</evidence>
<dbReference type="InterPro" id="IPR045116">
    <property type="entry name" value="Clp1/Grc3"/>
</dbReference>
<dbReference type="Proteomes" id="UP001140949">
    <property type="component" value="Unassembled WGS sequence"/>
</dbReference>
<dbReference type="Pfam" id="PF16573">
    <property type="entry name" value="CLP1_N"/>
    <property type="match status" value="1"/>
</dbReference>
<gene>
    <name evidence="8" type="ORF">M6B38_150060</name>
</gene>
<dbReference type="GO" id="GO:0005524">
    <property type="term" value="F:ATP binding"/>
    <property type="evidence" value="ECO:0007669"/>
    <property type="project" value="UniProtKB-KW"/>
</dbReference>
<evidence type="ECO:0000256" key="5">
    <source>
        <dbReference type="ARBA" id="ARBA00023242"/>
    </source>
</evidence>
<keyword evidence="9" id="KW-1185">Reference proteome</keyword>
<comment type="caution">
    <text evidence="8">The sequence shown here is derived from an EMBL/GenBank/DDBJ whole genome shotgun (WGS) entry which is preliminary data.</text>
</comment>
<feature type="domain" description="Clp1 P-loop" evidence="7">
    <location>
        <begin position="126"/>
        <end position="151"/>
    </location>
</feature>
<dbReference type="PANTHER" id="PTHR12755:SF6">
    <property type="entry name" value="POLYRIBONUCLEOTIDE 5'-HYDROXYL-KINASE CLP1"/>
    <property type="match status" value="1"/>
</dbReference>
<dbReference type="SUPFAM" id="SSF52540">
    <property type="entry name" value="P-loop containing nucleoside triphosphate hydrolases"/>
    <property type="match status" value="1"/>
</dbReference>
<evidence type="ECO:0000256" key="1">
    <source>
        <dbReference type="ARBA" id="ARBA00004123"/>
    </source>
</evidence>
<dbReference type="AlphaFoldDB" id="A0AAX6F914"/>
<dbReference type="Pfam" id="PF16575">
    <property type="entry name" value="CLP1_P"/>
    <property type="match status" value="1"/>
</dbReference>
<dbReference type="InterPro" id="IPR038239">
    <property type="entry name" value="Clp1_N_sf"/>
</dbReference>
<keyword evidence="5" id="KW-0539">Nucleus</keyword>
<keyword evidence="3" id="KW-0547">Nucleotide-binding</keyword>
<dbReference type="GO" id="GO:0006388">
    <property type="term" value="P:tRNA splicing, via endonucleolytic cleavage and ligation"/>
    <property type="evidence" value="ECO:0007669"/>
    <property type="project" value="TreeGrafter"/>
</dbReference>
<evidence type="ECO:0000256" key="2">
    <source>
        <dbReference type="ARBA" id="ARBA00022664"/>
    </source>
</evidence>
<keyword evidence="4" id="KW-0067">ATP-binding</keyword>
<dbReference type="GO" id="GO:0006397">
    <property type="term" value="P:mRNA processing"/>
    <property type="evidence" value="ECO:0007669"/>
    <property type="project" value="UniProtKB-KW"/>
</dbReference>
<evidence type="ECO:0000256" key="4">
    <source>
        <dbReference type="ARBA" id="ARBA00022840"/>
    </source>
</evidence>
<organism evidence="8 9">
    <name type="scientific">Iris pallida</name>
    <name type="common">Sweet iris</name>
    <dbReference type="NCBI Taxonomy" id="29817"/>
    <lineage>
        <taxon>Eukaryota</taxon>
        <taxon>Viridiplantae</taxon>
        <taxon>Streptophyta</taxon>
        <taxon>Embryophyta</taxon>
        <taxon>Tracheophyta</taxon>
        <taxon>Spermatophyta</taxon>
        <taxon>Magnoliopsida</taxon>
        <taxon>Liliopsida</taxon>
        <taxon>Asparagales</taxon>
        <taxon>Iridaceae</taxon>
        <taxon>Iridoideae</taxon>
        <taxon>Irideae</taxon>
        <taxon>Iris</taxon>
    </lineage>
</organism>
<dbReference type="PANTHER" id="PTHR12755">
    <property type="entry name" value="CLEAVAGE/POLYADENYLATION FACTOR IA SUBUNIT CLP1P"/>
    <property type="match status" value="1"/>
</dbReference>
<dbReference type="InterPro" id="IPR032324">
    <property type="entry name" value="Clp1_N"/>
</dbReference>
<evidence type="ECO:0000313" key="9">
    <source>
        <dbReference type="Proteomes" id="UP001140949"/>
    </source>
</evidence>
<comment type="subcellular location">
    <subcellularLocation>
        <location evidence="1">Nucleus</location>
    </subcellularLocation>
</comment>
<accession>A0AAX6F914</accession>
<evidence type="ECO:0000259" key="6">
    <source>
        <dbReference type="Pfam" id="PF16573"/>
    </source>
</evidence>
<evidence type="ECO:0000259" key="7">
    <source>
        <dbReference type="Pfam" id="PF16575"/>
    </source>
</evidence>
<dbReference type="FunFam" id="2.60.120.1030:FF:000001">
    <property type="entry name" value="Protein CLP1 homolog 5"/>
    <property type="match status" value="1"/>
</dbReference>
<evidence type="ECO:0000313" key="8">
    <source>
        <dbReference type="EMBL" id="KAJ6812415.1"/>
    </source>
</evidence>
<dbReference type="GO" id="GO:0005634">
    <property type="term" value="C:nucleus"/>
    <property type="evidence" value="ECO:0007669"/>
    <property type="project" value="UniProtKB-SubCell"/>
</dbReference>
<dbReference type="GO" id="GO:0051731">
    <property type="term" value="F:polynucleotide 5'-hydroxyl-kinase activity"/>
    <property type="evidence" value="ECO:0007669"/>
    <property type="project" value="InterPro"/>
</dbReference>
<dbReference type="InterPro" id="IPR027417">
    <property type="entry name" value="P-loop_NTPase"/>
</dbReference>
<sequence length="207" mass="23178">MSSAAPPAGLVRQFKLATESELRVEVGQESPLRVRLVSGTAEIFGTELPPENWLSIPPRHKFAIFTWHGATIELEGTTEVEYVADETPMVSYVNVHAILDARRVRSKASQSSVLDSSQGPRVIVVGPTDSGKSSLCRMLLSWACKQGWKPTLWIWMLVRGPLLFLDVLLLHPLKCPLMKWKEFLLKCPLYIFMGTQLLVSVQSCIKF</sequence>
<reference evidence="8" key="1">
    <citation type="journal article" date="2023" name="GigaByte">
        <title>Genome assembly of the bearded iris, Iris pallida Lam.</title>
        <authorList>
            <person name="Bruccoleri R.E."/>
            <person name="Oakeley E.J."/>
            <person name="Faust A.M.E."/>
            <person name="Altorfer M."/>
            <person name="Dessus-Babus S."/>
            <person name="Burckhardt D."/>
            <person name="Oertli M."/>
            <person name="Naumann U."/>
            <person name="Petersen F."/>
            <person name="Wong J."/>
        </authorList>
    </citation>
    <scope>NUCLEOTIDE SEQUENCE</scope>
    <source>
        <strain evidence="8">GSM-AAB239-AS_SAM_17_03QT</strain>
    </source>
</reference>
<protein>
    <submittedName>
        <fullName evidence="8">Protein CLP1-like protein</fullName>
    </submittedName>
</protein>
<dbReference type="InterPro" id="IPR032319">
    <property type="entry name" value="CLP1_P"/>
</dbReference>
<proteinExistence type="predicted"/>
<feature type="domain" description="Clp1 N-terminal" evidence="6">
    <location>
        <begin position="15"/>
        <end position="105"/>
    </location>
</feature>
<dbReference type="Gene3D" id="2.60.120.1030">
    <property type="entry name" value="Clp1, DNA binding domain"/>
    <property type="match status" value="1"/>
</dbReference>
<dbReference type="EMBL" id="JANAVB010031088">
    <property type="protein sequence ID" value="KAJ6812415.1"/>
    <property type="molecule type" value="Genomic_DNA"/>
</dbReference>
<reference evidence="8" key="2">
    <citation type="submission" date="2023-04" db="EMBL/GenBank/DDBJ databases">
        <authorList>
            <person name="Bruccoleri R.E."/>
            <person name="Oakeley E.J."/>
            <person name="Faust A.-M."/>
            <person name="Dessus-Babus S."/>
            <person name="Altorfer M."/>
            <person name="Burckhardt D."/>
            <person name="Oertli M."/>
            <person name="Naumann U."/>
            <person name="Petersen F."/>
            <person name="Wong J."/>
        </authorList>
    </citation>
    <scope>NUCLEOTIDE SEQUENCE</scope>
    <source>
        <strain evidence="8">GSM-AAB239-AS_SAM_17_03QT</strain>
        <tissue evidence="8">Leaf</tissue>
    </source>
</reference>
<name>A0AAX6F914_IRIPA</name>
<dbReference type="Gene3D" id="3.40.50.300">
    <property type="entry name" value="P-loop containing nucleotide triphosphate hydrolases"/>
    <property type="match status" value="1"/>
</dbReference>